<keyword evidence="7 9" id="KW-0503">Monooxygenase</keyword>
<accession>A0AAV0GSF8</accession>
<dbReference type="InterPro" id="IPR002401">
    <property type="entry name" value="Cyt_P450_E_grp-I"/>
</dbReference>
<evidence type="ECO:0000313" key="12">
    <source>
        <dbReference type="Proteomes" id="UP001154282"/>
    </source>
</evidence>
<keyword evidence="10" id="KW-0472">Membrane</keyword>
<dbReference type="SUPFAM" id="SSF48264">
    <property type="entry name" value="Cytochrome P450"/>
    <property type="match status" value="1"/>
</dbReference>
<gene>
    <name evidence="11" type="ORF">LITE_LOCUS663</name>
</gene>
<evidence type="ECO:0000256" key="1">
    <source>
        <dbReference type="ARBA" id="ARBA00001971"/>
    </source>
</evidence>
<keyword evidence="3 8" id="KW-0349">Heme</keyword>
<reference evidence="11" key="1">
    <citation type="submission" date="2022-08" db="EMBL/GenBank/DDBJ databases">
        <authorList>
            <person name="Gutierrez-Valencia J."/>
        </authorList>
    </citation>
    <scope>NUCLEOTIDE SEQUENCE</scope>
</reference>
<feature type="binding site" description="axial binding residue" evidence="8">
    <location>
        <position position="470"/>
    </location>
    <ligand>
        <name>heme</name>
        <dbReference type="ChEBI" id="CHEBI:30413"/>
    </ligand>
    <ligandPart>
        <name>Fe</name>
        <dbReference type="ChEBI" id="CHEBI:18248"/>
    </ligandPart>
</feature>
<evidence type="ECO:0000313" key="11">
    <source>
        <dbReference type="EMBL" id="CAI0375583.1"/>
    </source>
</evidence>
<evidence type="ECO:0000256" key="2">
    <source>
        <dbReference type="ARBA" id="ARBA00010617"/>
    </source>
</evidence>
<dbReference type="PANTHER" id="PTHR47955">
    <property type="entry name" value="CYTOCHROME P450 FAMILY 71 PROTEIN"/>
    <property type="match status" value="1"/>
</dbReference>
<keyword evidence="5 9" id="KW-0560">Oxidoreductase</keyword>
<evidence type="ECO:0000256" key="7">
    <source>
        <dbReference type="ARBA" id="ARBA00023033"/>
    </source>
</evidence>
<comment type="caution">
    <text evidence="11">The sequence shown here is derived from an EMBL/GenBank/DDBJ whole genome shotgun (WGS) entry which is preliminary data.</text>
</comment>
<dbReference type="Pfam" id="PF00067">
    <property type="entry name" value="p450"/>
    <property type="match status" value="1"/>
</dbReference>
<evidence type="ECO:0000256" key="8">
    <source>
        <dbReference type="PIRSR" id="PIRSR602401-1"/>
    </source>
</evidence>
<evidence type="ECO:0000256" key="10">
    <source>
        <dbReference type="SAM" id="Phobius"/>
    </source>
</evidence>
<keyword evidence="6 8" id="KW-0408">Iron</keyword>
<dbReference type="AlphaFoldDB" id="A0AAV0GSF8"/>
<dbReference type="FunFam" id="1.10.630.10:FF:000043">
    <property type="entry name" value="Cytochrome P450 99A2"/>
    <property type="match status" value="1"/>
</dbReference>
<dbReference type="CDD" id="cd11072">
    <property type="entry name" value="CYP71-like"/>
    <property type="match status" value="1"/>
</dbReference>
<dbReference type="PANTHER" id="PTHR47955:SF8">
    <property type="entry name" value="CYTOCHROME P450 71D11-LIKE"/>
    <property type="match status" value="1"/>
</dbReference>
<proteinExistence type="inferred from homology"/>
<sequence length="529" mass="58831">MESLNQNLMLSSSSFFSIPFLLTTLIAIILAATLFIVRNHRKLTTTAGSNSPPGPWKLPIIGNIHQMVGDQPHRRLRDLARKHGPDVMRLQLGELSCIVISTPEAAKLVMKTHDKAFASRPRLLAADLVFYGSKSLTLAPYGEFWKQMRKICTLELLSAQRVRSFRSIREAEVSDLVASIARAAAAGKAVDLSTMLPALTTAITSRAAFGKSQQLTTDRAFQVVFDNISEVLGGFAISDLYPSLKWLPALTGLKARLEKLRKASDSVLDRIIDDNRSRKSSATTAAESKGDDEENVLDILLNLQESQDAGVPITMDVIKAVTLELFMGGVDTSASTVEWSMSEMINNPRILHKAQQEVRQALGDDRGNSVDEASLHRLKYLDMVIAETLRLHPPGPLLVPRENRERQVELNSYVIPANTHVIVNAWAVNRDPRYWTEAERFVPERFVDRSIDYTGNDFQFIPFGAGRRMCPGVSFGTAVVKLTLASLLFHFDWSLPAEQKSINLTECFGATLRRQYALHLLPTQYCSVL</sequence>
<name>A0AAV0GSF8_9ROSI</name>
<dbReference type="EMBL" id="CAMGYJ010000002">
    <property type="protein sequence ID" value="CAI0375583.1"/>
    <property type="molecule type" value="Genomic_DNA"/>
</dbReference>
<organism evidence="11 12">
    <name type="scientific">Linum tenue</name>
    <dbReference type="NCBI Taxonomy" id="586396"/>
    <lineage>
        <taxon>Eukaryota</taxon>
        <taxon>Viridiplantae</taxon>
        <taxon>Streptophyta</taxon>
        <taxon>Embryophyta</taxon>
        <taxon>Tracheophyta</taxon>
        <taxon>Spermatophyta</taxon>
        <taxon>Magnoliopsida</taxon>
        <taxon>eudicotyledons</taxon>
        <taxon>Gunneridae</taxon>
        <taxon>Pentapetalae</taxon>
        <taxon>rosids</taxon>
        <taxon>fabids</taxon>
        <taxon>Malpighiales</taxon>
        <taxon>Linaceae</taxon>
        <taxon>Linum</taxon>
    </lineage>
</organism>
<dbReference type="GO" id="GO:0004497">
    <property type="term" value="F:monooxygenase activity"/>
    <property type="evidence" value="ECO:0007669"/>
    <property type="project" value="UniProtKB-KW"/>
</dbReference>
<dbReference type="Gene3D" id="1.10.630.10">
    <property type="entry name" value="Cytochrome P450"/>
    <property type="match status" value="1"/>
</dbReference>
<keyword evidence="4 8" id="KW-0479">Metal-binding</keyword>
<dbReference type="PRINTS" id="PR00385">
    <property type="entry name" value="P450"/>
</dbReference>
<feature type="transmembrane region" description="Helical" evidence="10">
    <location>
        <begin position="15"/>
        <end position="37"/>
    </location>
</feature>
<keyword evidence="10" id="KW-1133">Transmembrane helix</keyword>
<comment type="cofactor">
    <cofactor evidence="1 8">
        <name>heme</name>
        <dbReference type="ChEBI" id="CHEBI:30413"/>
    </cofactor>
</comment>
<dbReference type="Proteomes" id="UP001154282">
    <property type="component" value="Unassembled WGS sequence"/>
</dbReference>
<dbReference type="PRINTS" id="PR00463">
    <property type="entry name" value="EP450I"/>
</dbReference>
<dbReference type="GO" id="GO:0005506">
    <property type="term" value="F:iron ion binding"/>
    <property type="evidence" value="ECO:0007669"/>
    <property type="project" value="InterPro"/>
</dbReference>
<dbReference type="InterPro" id="IPR017972">
    <property type="entry name" value="Cyt_P450_CS"/>
</dbReference>
<evidence type="ECO:0000256" key="3">
    <source>
        <dbReference type="ARBA" id="ARBA00022617"/>
    </source>
</evidence>
<comment type="similarity">
    <text evidence="2 9">Belongs to the cytochrome P450 family.</text>
</comment>
<dbReference type="InterPro" id="IPR001128">
    <property type="entry name" value="Cyt_P450"/>
</dbReference>
<evidence type="ECO:0000256" key="6">
    <source>
        <dbReference type="ARBA" id="ARBA00023004"/>
    </source>
</evidence>
<evidence type="ECO:0000256" key="4">
    <source>
        <dbReference type="ARBA" id="ARBA00022723"/>
    </source>
</evidence>
<dbReference type="InterPro" id="IPR036396">
    <property type="entry name" value="Cyt_P450_sf"/>
</dbReference>
<keyword evidence="12" id="KW-1185">Reference proteome</keyword>
<dbReference type="PROSITE" id="PS00086">
    <property type="entry name" value="CYTOCHROME_P450"/>
    <property type="match status" value="1"/>
</dbReference>
<dbReference type="GO" id="GO:0016705">
    <property type="term" value="F:oxidoreductase activity, acting on paired donors, with incorporation or reduction of molecular oxygen"/>
    <property type="evidence" value="ECO:0007669"/>
    <property type="project" value="InterPro"/>
</dbReference>
<protein>
    <recommendedName>
        <fullName evidence="13">Cytochrome P450</fullName>
    </recommendedName>
</protein>
<evidence type="ECO:0000256" key="9">
    <source>
        <dbReference type="RuleBase" id="RU000461"/>
    </source>
</evidence>
<evidence type="ECO:0008006" key="13">
    <source>
        <dbReference type="Google" id="ProtNLM"/>
    </source>
</evidence>
<dbReference type="GO" id="GO:0020037">
    <property type="term" value="F:heme binding"/>
    <property type="evidence" value="ECO:0007669"/>
    <property type="project" value="InterPro"/>
</dbReference>
<keyword evidence="10" id="KW-0812">Transmembrane</keyword>
<evidence type="ECO:0000256" key="5">
    <source>
        <dbReference type="ARBA" id="ARBA00023002"/>
    </source>
</evidence>